<dbReference type="SUPFAM" id="SSF116734">
    <property type="entry name" value="DNA methylase specificity domain"/>
    <property type="match status" value="2"/>
</dbReference>
<gene>
    <name evidence="6" type="ORF">SAMN05216354_0087</name>
</gene>
<protein>
    <submittedName>
        <fullName evidence="6">Type I restriction enzyme, S subunit</fullName>
    </submittedName>
</protein>
<dbReference type="AlphaFoldDB" id="A0A1H5XR56"/>
<accession>A0A1H5XR56</accession>
<sequence length="425" mass="48842">MRQTKDSNIPWIGIIPYDWALIKGKYLFAQKSEKGNSIDLQLLSPTQKYGVIPQSLYEDLTGMNAVKLKESVDLESLKTIHKGGFCISLRSFQGGFEYSEYEGVVSPAYQVFYPTRKVVSRYYKYLFKDSSFIEKMNSYTMSLRDGKNIAFEDFGNTIIPVPPLGDQKLIADFLDNKCNEIDALINDLQKQIDTIEQYRRSVITEAITHGLNSVVETKESGIIWMGRIPSHWQIIKTKYLFEIVKRIAGEEGYDVLSVTQHGLKVKDLNDYGGQIAESYAGYQFVYPEDFVMNHMDLLTGWVDYSDKFGVTSPDYRVFRLIDKKANSLDYFKYVFQCCYLDKIYYSLGNGVAGVGRWRLQAHTFKNFRLPVPPLEEQVAIAKYLDDKCSSITQYIDANKQKIAILQDYKKSIIYEYVTGKKEVPA</sequence>
<dbReference type="GO" id="GO:0003677">
    <property type="term" value="F:DNA binding"/>
    <property type="evidence" value="ECO:0007669"/>
    <property type="project" value="UniProtKB-KW"/>
</dbReference>
<evidence type="ECO:0000256" key="3">
    <source>
        <dbReference type="ARBA" id="ARBA00023125"/>
    </source>
</evidence>
<dbReference type="Gene3D" id="3.90.220.20">
    <property type="entry name" value="DNA methylase specificity domains"/>
    <property type="match status" value="2"/>
</dbReference>
<keyword evidence="3" id="KW-0238">DNA-binding</keyword>
<reference evidence="6 7" key="1">
    <citation type="submission" date="2016-10" db="EMBL/GenBank/DDBJ databases">
        <authorList>
            <person name="de Groot N.N."/>
        </authorList>
    </citation>
    <scope>NUCLEOTIDE SEQUENCE [LARGE SCALE GENOMIC DNA]</scope>
    <source>
        <strain evidence="6 7">AR32</strain>
    </source>
</reference>
<evidence type="ECO:0000256" key="1">
    <source>
        <dbReference type="ARBA" id="ARBA00010923"/>
    </source>
</evidence>
<dbReference type="InterPro" id="IPR000055">
    <property type="entry name" value="Restrct_endonuc_typeI_TRD"/>
</dbReference>
<dbReference type="InterPro" id="IPR051212">
    <property type="entry name" value="Type-I_RE_S_subunit"/>
</dbReference>
<dbReference type="RefSeq" id="WP_181020843.1">
    <property type="nucleotide sequence ID" value="NZ_FNUV01000011.1"/>
</dbReference>
<evidence type="ECO:0000313" key="6">
    <source>
        <dbReference type="EMBL" id="SEG13917.1"/>
    </source>
</evidence>
<evidence type="ECO:0000256" key="4">
    <source>
        <dbReference type="SAM" id="Coils"/>
    </source>
</evidence>
<dbReference type="GO" id="GO:0009307">
    <property type="term" value="P:DNA restriction-modification system"/>
    <property type="evidence" value="ECO:0007669"/>
    <property type="project" value="UniProtKB-KW"/>
</dbReference>
<name>A0A1H5XR56_XYLRU</name>
<feature type="domain" description="Type I restriction modification DNA specificity" evidence="5">
    <location>
        <begin position="59"/>
        <end position="192"/>
    </location>
</feature>
<feature type="coiled-coil region" evidence="4">
    <location>
        <begin position="171"/>
        <end position="201"/>
    </location>
</feature>
<feature type="domain" description="Type I restriction modification DNA specificity" evidence="5">
    <location>
        <begin position="277"/>
        <end position="389"/>
    </location>
</feature>
<dbReference type="PANTHER" id="PTHR43140">
    <property type="entry name" value="TYPE-1 RESTRICTION ENZYME ECOKI SPECIFICITY PROTEIN"/>
    <property type="match status" value="1"/>
</dbReference>
<dbReference type="EMBL" id="FNUV01000011">
    <property type="protein sequence ID" value="SEG13917.1"/>
    <property type="molecule type" value="Genomic_DNA"/>
</dbReference>
<dbReference type="Proteomes" id="UP000236735">
    <property type="component" value="Unassembled WGS sequence"/>
</dbReference>
<evidence type="ECO:0000313" key="7">
    <source>
        <dbReference type="Proteomes" id="UP000236735"/>
    </source>
</evidence>
<evidence type="ECO:0000259" key="5">
    <source>
        <dbReference type="Pfam" id="PF01420"/>
    </source>
</evidence>
<organism evidence="6 7">
    <name type="scientific">Xylanibacter ruminicola</name>
    <name type="common">Prevotella ruminicola</name>
    <dbReference type="NCBI Taxonomy" id="839"/>
    <lineage>
        <taxon>Bacteria</taxon>
        <taxon>Pseudomonadati</taxon>
        <taxon>Bacteroidota</taxon>
        <taxon>Bacteroidia</taxon>
        <taxon>Bacteroidales</taxon>
        <taxon>Prevotellaceae</taxon>
        <taxon>Xylanibacter</taxon>
    </lineage>
</organism>
<evidence type="ECO:0000256" key="2">
    <source>
        <dbReference type="ARBA" id="ARBA00022747"/>
    </source>
</evidence>
<keyword evidence="2" id="KW-0680">Restriction system</keyword>
<keyword evidence="4" id="KW-0175">Coiled coil</keyword>
<dbReference type="Gene3D" id="1.10.287.1120">
    <property type="entry name" value="Bipartite methylase S protein"/>
    <property type="match status" value="1"/>
</dbReference>
<comment type="similarity">
    <text evidence="1">Belongs to the type-I restriction system S methylase family.</text>
</comment>
<dbReference type="InterPro" id="IPR044946">
    <property type="entry name" value="Restrct_endonuc_typeI_TRD_sf"/>
</dbReference>
<dbReference type="PANTHER" id="PTHR43140:SF1">
    <property type="entry name" value="TYPE I RESTRICTION ENZYME ECOKI SPECIFICITY SUBUNIT"/>
    <property type="match status" value="1"/>
</dbReference>
<proteinExistence type="inferred from homology"/>
<dbReference type="Pfam" id="PF01420">
    <property type="entry name" value="Methylase_S"/>
    <property type="match status" value="2"/>
</dbReference>